<dbReference type="PANTHER" id="PTHR12298:SF4">
    <property type="entry name" value="PROGRAMMED CELL DEATH PROTEIN 2"/>
    <property type="match status" value="1"/>
</dbReference>
<accession>A0A2B4T285</accession>
<dbReference type="Pfam" id="PF04194">
    <property type="entry name" value="PDCD2_C"/>
    <property type="match status" value="1"/>
</dbReference>
<feature type="domain" description="Programmed cell death protein 2 C-terminal" evidence="1">
    <location>
        <begin position="242"/>
        <end position="343"/>
    </location>
</feature>
<dbReference type="GO" id="GO:0005737">
    <property type="term" value="C:cytoplasm"/>
    <property type="evidence" value="ECO:0007669"/>
    <property type="project" value="InterPro"/>
</dbReference>
<proteinExistence type="predicted"/>
<comment type="caution">
    <text evidence="2">The sequence shown here is derived from an EMBL/GenBank/DDBJ whole genome shotgun (WGS) entry which is preliminary data.</text>
</comment>
<dbReference type="EMBL" id="LSMT01000001">
    <property type="protein sequence ID" value="PFX34898.1"/>
    <property type="molecule type" value="Genomic_DNA"/>
</dbReference>
<dbReference type="AlphaFoldDB" id="A0A2B4T285"/>
<evidence type="ECO:0000313" key="3">
    <source>
        <dbReference type="Proteomes" id="UP000225706"/>
    </source>
</evidence>
<reference evidence="3" key="1">
    <citation type="journal article" date="2017" name="bioRxiv">
        <title>Comparative analysis of the genomes of Stylophora pistillata and Acropora digitifera provides evidence for extensive differences between species of corals.</title>
        <authorList>
            <person name="Voolstra C.R."/>
            <person name="Li Y."/>
            <person name="Liew Y.J."/>
            <person name="Baumgarten S."/>
            <person name="Zoccola D."/>
            <person name="Flot J.-F."/>
            <person name="Tambutte S."/>
            <person name="Allemand D."/>
            <person name="Aranda M."/>
        </authorList>
    </citation>
    <scope>NUCLEOTIDE SEQUENCE [LARGE SCALE GENOMIC DNA]</scope>
</reference>
<organism evidence="2 3">
    <name type="scientific">Stylophora pistillata</name>
    <name type="common">Smooth cauliflower coral</name>
    <dbReference type="NCBI Taxonomy" id="50429"/>
    <lineage>
        <taxon>Eukaryota</taxon>
        <taxon>Metazoa</taxon>
        <taxon>Cnidaria</taxon>
        <taxon>Anthozoa</taxon>
        <taxon>Hexacorallia</taxon>
        <taxon>Scleractinia</taxon>
        <taxon>Astrocoeniina</taxon>
        <taxon>Pocilloporidae</taxon>
        <taxon>Stylophora</taxon>
    </lineage>
</organism>
<sequence>MGCGSSSSGAVITTQQSTVVTPQYNGTQTVAQYPSSYPQQAQSQTVVVQDRDRGGDLLVGMAAGAVMANALHGPHYYGHGSQIHIHDHDHFHSGGDHFHEHHHYGGPEYHEHYGDTGGFDGGGGFDDGGGFDGGGFDDGGGLLILQSSLCKYMTIKWYTNECILLSSYLIGDKRGNSKILFPEYELVIETEPDENEEIEKSEKDRLDEFKQFMKTNELLTDMGSDKELESLASLGKEALLADKQFRKFKKRIAREPKQVLRYHQNGEPLWVSDEGKPSKDDIPRCKCGSERVFEFQIMPQLLNYLHVDSLEESADWGTLLVYTCAQSCGDGSSYQTEYIWKQNFADTGIPITALGTG</sequence>
<dbReference type="Proteomes" id="UP000225706">
    <property type="component" value="Unassembled WGS sequence"/>
</dbReference>
<keyword evidence="3" id="KW-1185">Reference proteome</keyword>
<dbReference type="InterPro" id="IPR007320">
    <property type="entry name" value="PDCD2_C"/>
</dbReference>
<gene>
    <name evidence="2" type="primary">PDCD2</name>
    <name evidence="2" type="ORF">AWC38_SpisGene243</name>
</gene>
<name>A0A2B4T285_STYPI</name>
<dbReference type="PANTHER" id="PTHR12298">
    <property type="entry name" value="PCDC2 PROGRAMMED CELL DEATH PROTEIN 2 -RELATED"/>
    <property type="match status" value="1"/>
</dbReference>
<dbReference type="GO" id="GO:0005634">
    <property type="term" value="C:nucleus"/>
    <property type="evidence" value="ECO:0007669"/>
    <property type="project" value="TreeGrafter"/>
</dbReference>
<evidence type="ECO:0000259" key="1">
    <source>
        <dbReference type="Pfam" id="PF04194"/>
    </source>
</evidence>
<protein>
    <submittedName>
        <fullName evidence="2">Programmed cell death protein 2</fullName>
    </submittedName>
</protein>
<dbReference type="STRING" id="50429.A0A2B4T285"/>
<dbReference type="OrthoDB" id="443682at2759"/>
<evidence type="ECO:0000313" key="2">
    <source>
        <dbReference type="EMBL" id="PFX34898.1"/>
    </source>
</evidence>